<accession>A0A938WSS9</accession>
<dbReference type="SUPFAM" id="SSF56281">
    <property type="entry name" value="Metallo-hydrolase/oxidoreductase"/>
    <property type="match status" value="1"/>
</dbReference>
<organism evidence="7 8">
    <name type="scientific">Marseilla massiliensis</name>
    <dbReference type="NCBI Taxonomy" id="1841864"/>
    <lineage>
        <taxon>Bacteria</taxon>
        <taxon>Pseudomonadati</taxon>
        <taxon>Bacteroidota</taxon>
        <taxon>Bacteroidia</taxon>
        <taxon>Bacteroidales</taxon>
        <taxon>Prevotellaceae</taxon>
        <taxon>Marseilla</taxon>
    </lineage>
</organism>
<evidence type="ECO:0000313" key="8">
    <source>
        <dbReference type="Proteomes" id="UP000706891"/>
    </source>
</evidence>
<comment type="similarity">
    <text evidence="1">Belongs to the metallo-beta-lactamase superfamily.</text>
</comment>
<dbReference type="Gene3D" id="3.60.15.10">
    <property type="entry name" value="Ribonuclease Z/Hydroxyacylglutathione hydrolase-like"/>
    <property type="match status" value="1"/>
</dbReference>
<evidence type="ECO:0000256" key="4">
    <source>
        <dbReference type="ARBA" id="ARBA00022833"/>
    </source>
</evidence>
<evidence type="ECO:0000313" key="7">
    <source>
        <dbReference type="EMBL" id="MBM6673529.1"/>
    </source>
</evidence>
<evidence type="ECO:0000256" key="2">
    <source>
        <dbReference type="ARBA" id="ARBA00022723"/>
    </source>
</evidence>
<keyword evidence="8" id="KW-1185">Reference proteome</keyword>
<dbReference type="Pfam" id="PF00753">
    <property type="entry name" value="Lactamase_B"/>
    <property type="match status" value="1"/>
</dbReference>
<comment type="caution">
    <text evidence="7">The sequence shown here is derived from an EMBL/GenBank/DDBJ whole genome shotgun (WGS) entry which is preliminary data.</text>
</comment>
<dbReference type="InterPro" id="IPR001279">
    <property type="entry name" value="Metallo-B-lactamas"/>
</dbReference>
<dbReference type="RefSeq" id="WP_205104284.1">
    <property type="nucleotide sequence ID" value="NZ_JACJJG010000025.1"/>
</dbReference>
<keyword evidence="3" id="KW-0378">Hydrolase</keyword>
<gene>
    <name evidence="7" type="ORF">H6A34_06535</name>
</gene>
<sequence>MKPTKIIAATAAALLTFSCGNAGRQTKVDAAAQPEGVKTETVDNMKVITIKDNDGDKRMPNKLFYGTEDSAKVERLSPEGSVPSSVCCFIVEAEGKRIMFDTGNGEARGGMMLKRLEELGLTPGDIDYVVITHFHGDHIGGLTRAGKPVFTRAELYVPKQEYDSWLAMSSQNARDAIVTIGKYGDKVHRFAYTDSLPFGIKAMPAPGHTPGHTVYRMGSLFIAGDLMHGVALQTQDPTICPDYDMDRRRAVEMRKKYMEYVKENNLKVVGMHFPF</sequence>
<keyword evidence="5" id="KW-0732">Signal</keyword>
<dbReference type="CDD" id="cd07720">
    <property type="entry name" value="OPHC2-like_MBL-fold"/>
    <property type="match status" value="1"/>
</dbReference>
<dbReference type="PROSITE" id="PS51257">
    <property type="entry name" value="PROKAR_LIPOPROTEIN"/>
    <property type="match status" value="1"/>
</dbReference>
<proteinExistence type="inferred from homology"/>
<dbReference type="PANTHER" id="PTHR42978:SF6">
    <property type="entry name" value="QUORUM-QUENCHING LACTONASE YTNP-RELATED"/>
    <property type="match status" value="1"/>
</dbReference>
<dbReference type="Proteomes" id="UP000706891">
    <property type="component" value="Unassembled WGS sequence"/>
</dbReference>
<reference evidence="7" key="2">
    <citation type="journal article" date="2021" name="Sci. Rep.">
        <title>The distribution of antibiotic resistance genes in chicken gut microbiota commensals.</title>
        <authorList>
            <person name="Juricova H."/>
            <person name="Matiasovicova J."/>
            <person name="Kubasova T."/>
            <person name="Cejkova D."/>
            <person name="Rychlik I."/>
        </authorList>
    </citation>
    <scope>NUCLEOTIDE SEQUENCE</scope>
    <source>
        <strain evidence="7">An824</strain>
    </source>
</reference>
<evidence type="ECO:0000259" key="6">
    <source>
        <dbReference type="SMART" id="SM00849"/>
    </source>
</evidence>
<dbReference type="InterPro" id="IPR036866">
    <property type="entry name" value="RibonucZ/Hydroxyglut_hydro"/>
</dbReference>
<dbReference type="InterPro" id="IPR051013">
    <property type="entry name" value="MBL_superfamily_lactonases"/>
</dbReference>
<dbReference type="SMART" id="SM00849">
    <property type="entry name" value="Lactamase_B"/>
    <property type="match status" value="1"/>
</dbReference>
<evidence type="ECO:0000256" key="5">
    <source>
        <dbReference type="SAM" id="SignalP"/>
    </source>
</evidence>
<feature type="domain" description="Metallo-beta-lactamase" evidence="6">
    <location>
        <begin position="85"/>
        <end position="272"/>
    </location>
</feature>
<dbReference type="GO" id="GO:0046872">
    <property type="term" value="F:metal ion binding"/>
    <property type="evidence" value="ECO:0007669"/>
    <property type="project" value="UniProtKB-KW"/>
</dbReference>
<reference evidence="7" key="1">
    <citation type="submission" date="2020-08" db="EMBL/GenBank/DDBJ databases">
        <authorList>
            <person name="Cejkova D."/>
            <person name="Kubasova T."/>
            <person name="Jahodarova E."/>
            <person name="Rychlik I."/>
        </authorList>
    </citation>
    <scope>NUCLEOTIDE SEQUENCE</scope>
    <source>
        <strain evidence="7">An824</strain>
    </source>
</reference>
<dbReference type="GO" id="GO:0016787">
    <property type="term" value="F:hydrolase activity"/>
    <property type="evidence" value="ECO:0007669"/>
    <property type="project" value="UniProtKB-KW"/>
</dbReference>
<name>A0A938WSS9_9BACT</name>
<feature type="signal peptide" evidence="5">
    <location>
        <begin position="1"/>
        <end position="22"/>
    </location>
</feature>
<keyword evidence="4" id="KW-0862">Zinc</keyword>
<dbReference type="AlphaFoldDB" id="A0A938WSS9"/>
<dbReference type="PANTHER" id="PTHR42978">
    <property type="entry name" value="QUORUM-QUENCHING LACTONASE YTNP-RELATED-RELATED"/>
    <property type="match status" value="1"/>
</dbReference>
<dbReference type="EMBL" id="JACJJG010000025">
    <property type="protein sequence ID" value="MBM6673529.1"/>
    <property type="molecule type" value="Genomic_DNA"/>
</dbReference>
<evidence type="ECO:0000256" key="1">
    <source>
        <dbReference type="ARBA" id="ARBA00007749"/>
    </source>
</evidence>
<keyword evidence="2" id="KW-0479">Metal-binding</keyword>
<feature type="chain" id="PRO_5037511845" evidence="5">
    <location>
        <begin position="23"/>
        <end position="275"/>
    </location>
</feature>
<protein>
    <submittedName>
        <fullName evidence="7">MBL fold metallo-hydrolase</fullName>
    </submittedName>
</protein>
<evidence type="ECO:0000256" key="3">
    <source>
        <dbReference type="ARBA" id="ARBA00022801"/>
    </source>
</evidence>